<dbReference type="GeneID" id="43668492"/>
<dbReference type="Proteomes" id="UP000325579">
    <property type="component" value="Unassembled WGS sequence"/>
</dbReference>
<sequence length="85" mass="9896">MATCFPFLFHFPSFFPLSSFLFNSHSHSLHLIQDDPESKRSVGTFALLSSSLAFPFGSFIVRPSRPCMYVCMYRPYRHHPSTRNY</sequence>
<keyword evidence="2" id="KW-1185">Reference proteome</keyword>
<organism evidence="1 2">
    <name type="scientific">Aspergillus pseudonomiae</name>
    <dbReference type="NCBI Taxonomy" id="1506151"/>
    <lineage>
        <taxon>Eukaryota</taxon>
        <taxon>Fungi</taxon>
        <taxon>Dikarya</taxon>
        <taxon>Ascomycota</taxon>
        <taxon>Pezizomycotina</taxon>
        <taxon>Eurotiomycetes</taxon>
        <taxon>Eurotiomycetidae</taxon>
        <taxon>Eurotiales</taxon>
        <taxon>Aspergillaceae</taxon>
        <taxon>Aspergillus</taxon>
        <taxon>Aspergillus subgen. Circumdati</taxon>
    </lineage>
</organism>
<gene>
    <name evidence="1" type="ORF">BDV37DRAFT_265577</name>
</gene>
<protein>
    <submittedName>
        <fullName evidence="1">Uncharacterized protein</fullName>
    </submittedName>
</protein>
<evidence type="ECO:0000313" key="2">
    <source>
        <dbReference type="Proteomes" id="UP000325579"/>
    </source>
</evidence>
<name>A0A5N7CTD8_9EURO</name>
<dbReference type="RefSeq" id="XP_031934790.1">
    <property type="nucleotide sequence ID" value="XM_032083801.1"/>
</dbReference>
<dbReference type="AlphaFoldDB" id="A0A5N7CTD8"/>
<reference evidence="1 2" key="1">
    <citation type="submission" date="2019-04" db="EMBL/GenBank/DDBJ databases">
        <authorList>
            <consortium name="DOE Joint Genome Institute"/>
            <person name="Mondo S."/>
            <person name="Kjaerbolling I."/>
            <person name="Vesth T."/>
            <person name="Frisvad J.C."/>
            <person name="Nybo J.L."/>
            <person name="Theobald S."/>
            <person name="Kildgaard S."/>
            <person name="Isbrandt T."/>
            <person name="Kuo A."/>
            <person name="Sato A."/>
            <person name="Lyhne E.K."/>
            <person name="Kogle M.E."/>
            <person name="Wiebenga A."/>
            <person name="Kun R.S."/>
            <person name="Lubbers R.J."/>
            <person name="Makela M.R."/>
            <person name="Barry K."/>
            <person name="Chovatia M."/>
            <person name="Clum A."/>
            <person name="Daum C."/>
            <person name="Haridas S."/>
            <person name="He G."/>
            <person name="LaButti K."/>
            <person name="Lipzen A."/>
            <person name="Riley R."/>
            <person name="Salamov A."/>
            <person name="Simmons B.A."/>
            <person name="Magnuson J.K."/>
            <person name="Henrissat B."/>
            <person name="Mortensen U.H."/>
            <person name="Larsen T.O."/>
            <person name="Devries R.P."/>
            <person name="Grigoriev I.V."/>
            <person name="Machida M."/>
            <person name="Baker S.E."/>
            <person name="Andersen M.R."/>
            <person name="Cantor M.N."/>
            <person name="Hua S.X."/>
        </authorList>
    </citation>
    <scope>NUCLEOTIDE SEQUENCE [LARGE SCALE GENOMIC DNA]</scope>
    <source>
        <strain evidence="1 2">CBS 119388</strain>
    </source>
</reference>
<dbReference type="EMBL" id="ML736893">
    <property type="protein sequence ID" value="KAE8397471.1"/>
    <property type="molecule type" value="Genomic_DNA"/>
</dbReference>
<accession>A0A5N7CTD8</accession>
<proteinExistence type="predicted"/>
<evidence type="ECO:0000313" key="1">
    <source>
        <dbReference type="EMBL" id="KAE8397471.1"/>
    </source>
</evidence>